<dbReference type="PROSITE" id="PS50967">
    <property type="entry name" value="HRDC"/>
    <property type="match status" value="1"/>
</dbReference>
<dbReference type="SUPFAM" id="SSF53098">
    <property type="entry name" value="Ribonuclease H-like"/>
    <property type="match status" value="1"/>
</dbReference>
<dbReference type="GO" id="GO:0006139">
    <property type="term" value="P:nucleobase-containing compound metabolic process"/>
    <property type="evidence" value="ECO:0007669"/>
    <property type="project" value="InterPro"/>
</dbReference>
<organism evidence="3 4">
    <name type="scientific">Marmoricola endophyticus</name>
    <dbReference type="NCBI Taxonomy" id="2040280"/>
    <lineage>
        <taxon>Bacteria</taxon>
        <taxon>Bacillati</taxon>
        <taxon>Actinomycetota</taxon>
        <taxon>Actinomycetes</taxon>
        <taxon>Propionibacteriales</taxon>
        <taxon>Nocardioidaceae</taxon>
        <taxon>Marmoricola</taxon>
    </lineage>
</organism>
<protein>
    <submittedName>
        <fullName evidence="3">3'-5' exonuclease</fullName>
    </submittedName>
</protein>
<dbReference type="GO" id="GO:0000166">
    <property type="term" value="F:nucleotide binding"/>
    <property type="evidence" value="ECO:0007669"/>
    <property type="project" value="InterPro"/>
</dbReference>
<dbReference type="PANTHER" id="PTHR47649">
    <property type="entry name" value="RIBONUCLEASE D"/>
    <property type="match status" value="1"/>
</dbReference>
<dbReference type="SMART" id="SM00474">
    <property type="entry name" value="35EXOc"/>
    <property type="match status" value="1"/>
</dbReference>
<dbReference type="InterPro" id="IPR012337">
    <property type="entry name" value="RNaseH-like_sf"/>
</dbReference>
<dbReference type="SUPFAM" id="SSF47819">
    <property type="entry name" value="HRDC-like"/>
    <property type="match status" value="1"/>
</dbReference>
<evidence type="ECO:0000313" key="4">
    <source>
        <dbReference type="Proteomes" id="UP000649179"/>
    </source>
</evidence>
<dbReference type="SMART" id="SM00341">
    <property type="entry name" value="HRDC"/>
    <property type="match status" value="1"/>
</dbReference>
<accession>A0A917F2M3</accession>
<keyword evidence="3" id="KW-0269">Exonuclease</keyword>
<dbReference type="EMBL" id="BMKQ01000001">
    <property type="protein sequence ID" value="GGF36907.1"/>
    <property type="molecule type" value="Genomic_DNA"/>
</dbReference>
<dbReference type="InterPro" id="IPR002562">
    <property type="entry name" value="3'-5'_exonuclease_dom"/>
</dbReference>
<dbReference type="Pfam" id="PF18305">
    <property type="entry name" value="DNA_pol_A_exoN"/>
    <property type="match status" value="1"/>
</dbReference>
<reference evidence="3" key="2">
    <citation type="submission" date="2020-09" db="EMBL/GenBank/DDBJ databases">
        <authorList>
            <person name="Sun Q."/>
            <person name="Zhou Y."/>
        </authorList>
    </citation>
    <scope>NUCLEOTIDE SEQUENCE</scope>
    <source>
        <strain evidence="3">CGMCC 1.16067</strain>
    </source>
</reference>
<reference evidence="3" key="1">
    <citation type="journal article" date="2014" name="Int. J. Syst. Evol. Microbiol.">
        <title>Complete genome sequence of Corynebacterium casei LMG S-19264T (=DSM 44701T), isolated from a smear-ripened cheese.</title>
        <authorList>
            <consortium name="US DOE Joint Genome Institute (JGI-PGF)"/>
            <person name="Walter F."/>
            <person name="Albersmeier A."/>
            <person name="Kalinowski J."/>
            <person name="Ruckert C."/>
        </authorList>
    </citation>
    <scope>NUCLEOTIDE SEQUENCE</scope>
    <source>
        <strain evidence="3">CGMCC 1.16067</strain>
    </source>
</reference>
<evidence type="ECO:0000313" key="3">
    <source>
        <dbReference type="EMBL" id="GGF36907.1"/>
    </source>
</evidence>
<keyword evidence="3" id="KW-0378">Hydrolase</keyword>
<evidence type="ECO:0000256" key="1">
    <source>
        <dbReference type="SAM" id="MobiDB-lite"/>
    </source>
</evidence>
<dbReference type="RefSeq" id="WP_188778449.1">
    <property type="nucleotide sequence ID" value="NZ_BMKQ01000001.1"/>
</dbReference>
<dbReference type="InterPro" id="IPR036397">
    <property type="entry name" value="RNaseH_sf"/>
</dbReference>
<keyword evidence="3" id="KW-0540">Nuclease</keyword>
<dbReference type="AlphaFoldDB" id="A0A917F2M3"/>
<feature type="compositionally biased region" description="Acidic residues" evidence="1">
    <location>
        <begin position="11"/>
        <end position="20"/>
    </location>
</feature>
<dbReference type="Pfam" id="PF00570">
    <property type="entry name" value="HRDC"/>
    <property type="match status" value="1"/>
</dbReference>
<evidence type="ECO:0000259" key="2">
    <source>
        <dbReference type="PROSITE" id="PS50967"/>
    </source>
</evidence>
<gene>
    <name evidence="3" type="ORF">GCM10011519_08050</name>
</gene>
<dbReference type="Gene3D" id="3.30.420.10">
    <property type="entry name" value="Ribonuclease H-like superfamily/Ribonuclease H"/>
    <property type="match status" value="1"/>
</dbReference>
<comment type="caution">
    <text evidence="3">The sequence shown here is derived from an EMBL/GenBank/DDBJ whole genome shotgun (WGS) entry which is preliminary data.</text>
</comment>
<dbReference type="CDD" id="cd06142">
    <property type="entry name" value="RNaseD_exo"/>
    <property type="match status" value="1"/>
</dbReference>
<dbReference type="InterPro" id="IPR010997">
    <property type="entry name" value="HRDC-like_sf"/>
</dbReference>
<dbReference type="InterPro" id="IPR041605">
    <property type="entry name" value="Exo_C"/>
</dbReference>
<proteinExistence type="predicted"/>
<dbReference type="InterPro" id="IPR002121">
    <property type="entry name" value="HRDC_dom"/>
</dbReference>
<dbReference type="Proteomes" id="UP000649179">
    <property type="component" value="Unassembled WGS sequence"/>
</dbReference>
<dbReference type="GO" id="GO:0008408">
    <property type="term" value="F:3'-5' exonuclease activity"/>
    <property type="evidence" value="ECO:0007669"/>
    <property type="project" value="InterPro"/>
</dbReference>
<name>A0A917F2M3_9ACTN</name>
<feature type="region of interest" description="Disordered" evidence="1">
    <location>
        <begin position="1"/>
        <end position="23"/>
    </location>
</feature>
<dbReference type="GO" id="GO:0003676">
    <property type="term" value="F:nucleic acid binding"/>
    <property type="evidence" value="ECO:0007669"/>
    <property type="project" value="InterPro"/>
</dbReference>
<feature type="compositionally biased region" description="Low complexity" evidence="1">
    <location>
        <begin position="1"/>
        <end position="10"/>
    </location>
</feature>
<dbReference type="Gene3D" id="1.10.150.80">
    <property type="entry name" value="HRDC domain"/>
    <property type="match status" value="2"/>
</dbReference>
<dbReference type="InterPro" id="IPR051086">
    <property type="entry name" value="RNase_D-like"/>
</dbReference>
<dbReference type="Pfam" id="PF01612">
    <property type="entry name" value="DNA_pol_A_exo1"/>
    <property type="match status" value="1"/>
</dbReference>
<feature type="region of interest" description="Disordered" evidence="1">
    <location>
        <begin position="317"/>
        <end position="341"/>
    </location>
</feature>
<sequence length="435" mass="47451">MPDPTHATPDAPDETPDTAEEPQLPLLELADGLPAPVESVAALAEAVADLTAGTGPIAVDAERASGYRWSARAYLVQLRRAGSTTWLVDPIAFETAELAPLQQVMGEAEWVLHAASQDLPCLREIGLEPPSLFDTELAARLLGYPRVGLAALVEALCERRMRKEHSAADWSTRPLPESWLEYAALDVEVLVEIRHRLAAELEEAGKAQWAQEEFAHTLAHRPVPRTDPWRRTSGMHKVRGRRSIAAVRELWEERNAIAQERDVTPGRIIPDASIVAAATAMPADRGSLRALRGFHGRGADRYANRWVAALQRARDLPESDLPPTSLRSDGPPPPRAWSDRDPEAAARLATARPAIAALGEDLSVPVENLMTPDVVRRTLWQPPSAGTEADLDAALAEQLAARDARPWQIALVGPILREAILRPAPPEPEEPTTTE</sequence>
<feature type="domain" description="HRDC" evidence="2">
    <location>
        <begin position="240"/>
        <end position="320"/>
    </location>
</feature>
<dbReference type="InterPro" id="IPR044876">
    <property type="entry name" value="HRDC_dom_sf"/>
</dbReference>
<keyword evidence="4" id="KW-1185">Reference proteome</keyword>
<dbReference type="PANTHER" id="PTHR47649:SF1">
    <property type="entry name" value="RIBONUCLEASE D"/>
    <property type="match status" value="1"/>
</dbReference>